<keyword evidence="1" id="KW-0675">Receptor</keyword>
<keyword evidence="1" id="KW-0560">Oxidoreductase</keyword>
<sequence length="123" mass="13118">MGNVGAALYLNGVGGRHFDTFLSLLGGGGHVVSFGAQNGVGLMFSGSGLIYNEATMQRLFLPAYLEGLSYSERQIQLEFVFQQPYSVGFQYPTAVAASLDNLPSVLDDVFVYGGKKDVVIVGK</sequence>
<comment type="caution">
    <text evidence="1">The sequence shown here is derived from an EMBL/GenBank/DDBJ whole genome shotgun (WGS) entry which is preliminary data.</text>
</comment>
<gene>
    <name evidence="1" type="ORF">TraAM80_08061</name>
</gene>
<dbReference type="GeneID" id="40331994"/>
<evidence type="ECO:0000313" key="2">
    <source>
        <dbReference type="Proteomes" id="UP000283634"/>
    </source>
</evidence>
<accession>A0A3R7LM88</accession>
<protein>
    <submittedName>
        <fullName evidence="1">Nuclear receptor binding protein factor</fullName>
        <ecNumber evidence="1">1.6.5.5</ecNumber>
    </submittedName>
</protein>
<evidence type="ECO:0000313" key="1">
    <source>
        <dbReference type="EMBL" id="RNE99767.1"/>
    </source>
</evidence>
<organism evidence="1 2">
    <name type="scientific">Trypanosoma rangeli</name>
    <dbReference type="NCBI Taxonomy" id="5698"/>
    <lineage>
        <taxon>Eukaryota</taxon>
        <taxon>Discoba</taxon>
        <taxon>Euglenozoa</taxon>
        <taxon>Kinetoplastea</taxon>
        <taxon>Metakinetoplastina</taxon>
        <taxon>Trypanosomatida</taxon>
        <taxon>Trypanosomatidae</taxon>
        <taxon>Trypanosoma</taxon>
        <taxon>Herpetosoma</taxon>
    </lineage>
</organism>
<name>A0A3R7LM88_TRYRA</name>
<dbReference type="OrthoDB" id="7482721at2759"/>
<dbReference type="RefSeq" id="XP_029235381.1">
    <property type="nucleotide sequence ID" value="XM_029384822.1"/>
</dbReference>
<dbReference type="Proteomes" id="UP000283634">
    <property type="component" value="Unassembled WGS sequence"/>
</dbReference>
<dbReference type="VEuPathDB" id="TriTrypDB:TRSC58_02582"/>
<dbReference type="EMBL" id="MKGL01000365">
    <property type="protein sequence ID" value="RNE99767.1"/>
    <property type="molecule type" value="Genomic_DNA"/>
</dbReference>
<dbReference type="InterPro" id="IPR036291">
    <property type="entry name" value="NAD(P)-bd_dom_sf"/>
</dbReference>
<dbReference type="AlphaFoldDB" id="A0A3R7LM88"/>
<keyword evidence="2" id="KW-1185">Reference proteome</keyword>
<dbReference type="GO" id="GO:0003960">
    <property type="term" value="F:quinone reductase (NADPH) activity"/>
    <property type="evidence" value="ECO:0007669"/>
    <property type="project" value="UniProtKB-EC"/>
</dbReference>
<proteinExistence type="predicted"/>
<dbReference type="Gene3D" id="3.40.50.720">
    <property type="entry name" value="NAD(P)-binding Rossmann-like Domain"/>
    <property type="match status" value="1"/>
</dbReference>
<dbReference type="EC" id="1.6.5.5" evidence="1"/>
<dbReference type="SUPFAM" id="SSF51735">
    <property type="entry name" value="NAD(P)-binding Rossmann-fold domains"/>
    <property type="match status" value="1"/>
</dbReference>
<reference evidence="1 2" key="1">
    <citation type="journal article" date="2018" name="BMC Genomics">
        <title>Genomic comparison of Trypanosoma conorhini and Trypanosoma rangeli to Trypanosoma cruzi strains of high and low virulence.</title>
        <authorList>
            <person name="Bradwell K.R."/>
            <person name="Koparde V.N."/>
            <person name="Matveyev A.V."/>
            <person name="Serrano M.G."/>
            <person name="Alves J.M."/>
            <person name="Parikh H."/>
            <person name="Huang B."/>
            <person name="Lee V."/>
            <person name="Espinosa-Alvarez O."/>
            <person name="Ortiz P.A."/>
            <person name="Costa-Martins A.G."/>
            <person name="Teixeira M.M."/>
            <person name="Buck G.A."/>
        </authorList>
    </citation>
    <scope>NUCLEOTIDE SEQUENCE [LARGE SCALE GENOMIC DNA]</scope>
    <source>
        <strain evidence="1 2">AM80</strain>
    </source>
</reference>